<comment type="caution">
    <text evidence="2">The sequence shown here is derived from an EMBL/GenBank/DDBJ whole genome shotgun (WGS) entry which is preliminary data.</text>
</comment>
<evidence type="ECO:0000313" key="3">
    <source>
        <dbReference type="Proteomes" id="UP001621964"/>
    </source>
</evidence>
<gene>
    <name evidence="2" type="ORF">ACI43T_09740</name>
</gene>
<keyword evidence="3" id="KW-1185">Reference proteome</keyword>
<dbReference type="PROSITE" id="PS51257">
    <property type="entry name" value="PROKAR_LIPOPROTEIN"/>
    <property type="match status" value="1"/>
</dbReference>
<dbReference type="EMBL" id="JBJGEB010000010">
    <property type="protein sequence ID" value="MFK7642764.1"/>
    <property type="molecule type" value="Genomic_DNA"/>
</dbReference>
<name>A0ABW8Q5B9_9NEIS</name>
<keyword evidence="1" id="KW-0732">Signal</keyword>
<feature type="chain" id="PRO_5045302032" description="Lipoprotein" evidence="1">
    <location>
        <begin position="25"/>
        <end position="208"/>
    </location>
</feature>
<feature type="signal peptide" evidence="1">
    <location>
        <begin position="1"/>
        <end position="24"/>
    </location>
</feature>
<dbReference type="RefSeq" id="WP_293277778.1">
    <property type="nucleotide sequence ID" value="NZ_JBJGEB010000010.1"/>
</dbReference>
<protein>
    <recommendedName>
        <fullName evidence="4">Lipoprotein</fullName>
    </recommendedName>
</protein>
<accession>A0ABW8Q5B9</accession>
<reference evidence="2 3" key="1">
    <citation type="submission" date="2024-11" db="EMBL/GenBank/DDBJ databases">
        <authorList>
            <person name="Mikucki A.G."/>
            <person name="Kahler C.M."/>
        </authorList>
    </citation>
    <scope>NUCLEOTIDE SEQUENCE [LARGE SCALE GENOMIC DNA]</scope>
    <source>
        <strain evidence="2 3">EXNM717</strain>
    </source>
</reference>
<evidence type="ECO:0000313" key="2">
    <source>
        <dbReference type="EMBL" id="MFK7642764.1"/>
    </source>
</evidence>
<dbReference type="Proteomes" id="UP001621964">
    <property type="component" value="Unassembled WGS sequence"/>
</dbReference>
<sequence>MQPKTLAAAFCLLLAACSNIQTTAKETEAMSHTTQQKSPEYTASEVLEKMLEFIRSANTPEDFKAKHVEKIFGIRMENQDKKYPGEFFFGTSPVKGAADWGWNINSFDTPDKNMQGEKIIKNHVNFGFFDFNESRDFSSICQTDLEQFHQSLVNLGMRYGYETEWGGVPYRTYMGKNIFIRIFYRYEKSKNSNHKCISGIHVTYRREY</sequence>
<evidence type="ECO:0008006" key="4">
    <source>
        <dbReference type="Google" id="ProtNLM"/>
    </source>
</evidence>
<evidence type="ECO:0000256" key="1">
    <source>
        <dbReference type="SAM" id="SignalP"/>
    </source>
</evidence>
<organism evidence="2 3">
    <name type="scientific">Neisseria oralis</name>
    <dbReference type="NCBI Taxonomy" id="1107316"/>
    <lineage>
        <taxon>Bacteria</taxon>
        <taxon>Pseudomonadati</taxon>
        <taxon>Pseudomonadota</taxon>
        <taxon>Betaproteobacteria</taxon>
        <taxon>Neisseriales</taxon>
        <taxon>Neisseriaceae</taxon>
        <taxon>Neisseria</taxon>
    </lineage>
</organism>
<proteinExistence type="predicted"/>